<gene>
    <name evidence="8" type="ORF">Slin15195_G073130</name>
</gene>
<dbReference type="PANTHER" id="PTHR47338">
    <property type="entry name" value="ZN(II)2CYS6 TRANSCRIPTION FACTOR (EUROFUNG)-RELATED"/>
    <property type="match status" value="1"/>
</dbReference>
<keyword evidence="3" id="KW-0805">Transcription regulation</keyword>
<dbReference type="GO" id="GO:0003677">
    <property type="term" value="F:DNA binding"/>
    <property type="evidence" value="ECO:0007669"/>
    <property type="project" value="InterPro"/>
</dbReference>
<evidence type="ECO:0000256" key="1">
    <source>
        <dbReference type="ARBA" id="ARBA00004123"/>
    </source>
</evidence>
<proteinExistence type="predicted"/>
<evidence type="ECO:0000256" key="5">
    <source>
        <dbReference type="ARBA" id="ARBA00023242"/>
    </source>
</evidence>
<dbReference type="PANTHER" id="PTHR47338:SF20">
    <property type="entry name" value="ZN(II)2CYS6 TRANSCRIPTION FACTOR (EUROFUNG)"/>
    <property type="match status" value="1"/>
</dbReference>
<evidence type="ECO:0000313" key="9">
    <source>
        <dbReference type="Proteomes" id="UP001056384"/>
    </source>
</evidence>
<feature type="region of interest" description="Disordered" evidence="6">
    <location>
        <begin position="69"/>
        <end position="90"/>
    </location>
</feature>
<dbReference type="Gene3D" id="4.10.240.10">
    <property type="entry name" value="Zn(2)-C6 fungal-type DNA-binding domain"/>
    <property type="match status" value="1"/>
</dbReference>
<dbReference type="PROSITE" id="PS00463">
    <property type="entry name" value="ZN2_CY6_FUNGAL_1"/>
    <property type="match status" value="1"/>
</dbReference>
<evidence type="ECO:0000256" key="3">
    <source>
        <dbReference type="ARBA" id="ARBA00023015"/>
    </source>
</evidence>
<dbReference type="Proteomes" id="UP001056384">
    <property type="component" value="Chromosome 5"/>
</dbReference>
<evidence type="ECO:0000259" key="7">
    <source>
        <dbReference type="PROSITE" id="PS50048"/>
    </source>
</evidence>
<dbReference type="AlphaFoldDB" id="A0A9Q9ASS3"/>
<dbReference type="PROSITE" id="PS50048">
    <property type="entry name" value="ZN2_CY6_FUNGAL_2"/>
    <property type="match status" value="1"/>
</dbReference>
<dbReference type="SMART" id="SM00066">
    <property type="entry name" value="GAL4"/>
    <property type="match status" value="1"/>
</dbReference>
<protein>
    <recommendedName>
        <fullName evidence="7">Zn(2)-C6 fungal-type domain-containing protein</fullName>
    </recommendedName>
</protein>
<name>A0A9Q9ASS3_9PEZI</name>
<dbReference type="CDD" id="cd00067">
    <property type="entry name" value="GAL4"/>
    <property type="match status" value="1"/>
</dbReference>
<dbReference type="InterPro" id="IPR050815">
    <property type="entry name" value="TF_fung"/>
</dbReference>
<dbReference type="GO" id="GO:0005634">
    <property type="term" value="C:nucleus"/>
    <property type="evidence" value="ECO:0007669"/>
    <property type="project" value="UniProtKB-SubCell"/>
</dbReference>
<organism evidence="8 9">
    <name type="scientific">Septoria linicola</name>
    <dbReference type="NCBI Taxonomy" id="215465"/>
    <lineage>
        <taxon>Eukaryota</taxon>
        <taxon>Fungi</taxon>
        <taxon>Dikarya</taxon>
        <taxon>Ascomycota</taxon>
        <taxon>Pezizomycotina</taxon>
        <taxon>Dothideomycetes</taxon>
        <taxon>Dothideomycetidae</taxon>
        <taxon>Mycosphaerellales</taxon>
        <taxon>Mycosphaerellaceae</taxon>
        <taxon>Septoria</taxon>
    </lineage>
</organism>
<dbReference type="EMBL" id="CP099422">
    <property type="protein sequence ID" value="USW53994.1"/>
    <property type="molecule type" value="Genomic_DNA"/>
</dbReference>
<dbReference type="GO" id="GO:0008270">
    <property type="term" value="F:zinc ion binding"/>
    <property type="evidence" value="ECO:0007669"/>
    <property type="project" value="InterPro"/>
</dbReference>
<evidence type="ECO:0000313" key="8">
    <source>
        <dbReference type="EMBL" id="USW53994.1"/>
    </source>
</evidence>
<keyword evidence="5" id="KW-0539">Nucleus</keyword>
<feature type="compositionally biased region" description="Low complexity" evidence="6">
    <location>
        <begin position="71"/>
        <end position="82"/>
    </location>
</feature>
<sequence length="559" mass="61897">MQDQESLAPQACISCRKQKRKCDKALPGCGLCLRFGRTCDYSISDQPSAPSAEDFAALQQKVADLEGLLTGSSSGSNNSNGSDTVNGLSSFPSNKNSPTHVLQALSPPTDQSRTWPAVSTFPSLFFLDSDVFDYERFQINSPFVKVPPGALSVLGNSAQLRTMIEQYFITVHTYFPIVSKIRLYQHLANPAHAPGADIALLFLAMKLIISELPDGMPPQTQLYADVKSFFSYVESQNGFSIQMMQALLLISLYELGHAIYPACYLSIGHAARLGHAMGLHQRDAPQMLPRSHTWTEQEEKRRVWWAVILLDRFSSIGHRGTPFATSDPSLDTHLPTDDSHWDRGQMLVAAPLALSATHTVHAGPFARTCQAAHLLGSILRHVNDKAMPAEYRSEEALQLHRTMRALATALPDEAGGDDIPHGPSLCSAMAICYSGLLTLYDAYSCTDRGKNETTETQLQMQKESIDGLREVTAQALQLARRVLAFVEQSGIGKLSPLVIDSLYQAAANYAWYVRESSDAECREHLRQIKEIMLLIDKRWRVAGQYLSTVVSFWEDLQYP</sequence>
<dbReference type="SUPFAM" id="SSF57701">
    <property type="entry name" value="Zn2/Cys6 DNA-binding domain"/>
    <property type="match status" value="1"/>
</dbReference>
<dbReference type="SMART" id="SM00906">
    <property type="entry name" value="Fungal_trans"/>
    <property type="match status" value="1"/>
</dbReference>
<dbReference type="Pfam" id="PF04082">
    <property type="entry name" value="Fungal_trans"/>
    <property type="match status" value="1"/>
</dbReference>
<dbReference type="InterPro" id="IPR007219">
    <property type="entry name" value="XnlR_reg_dom"/>
</dbReference>
<keyword evidence="2" id="KW-0479">Metal-binding</keyword>
<evidence type="ECO:0000256" key="4">
    <source>
        <dbReference type="ARBA" id="ARBA00023163"/>
    </source>
</evidence>
<reference evidence="8" key="1">
    <citation type="submission" date="2022-06" db="EMBL/GenBank/DDBJ databases">
        <title>Complete genome sequences of two strains of the flax pathogen Septoria linicola.</title>
        <authorList>
            <person name="Lapalu N."/>
            <person name="Simon A."/>
            <person name="Demenou B."/>
            <person name="Paumier D."/>
            <person name="Guillot M.-P."/>
            <person name="Gout L."/>
            <person name="Valade R."/>
        </authorList>
    </citation>
    <scope>NUCLEOTIDE SEQUENCE</scope>
    <source>
        <strain evidence="8">SE15195</strain>
    </source>
</reference>
<dbReference type="InterPro" id="IPR001138">
    <property type="entry name" value="Zn2Cys6_DnaBD"/>
</dbReference>
<keyword evidence="9" id="KW-1185">Reference proteome</keyword>
<dbReference type="CDD" id="cd12148">
    <property type="entry name" value="fungal_TF_MHR"/>
    <property type="match status" value="1"/>
</dbReference>
<dbReference type="GO" id="GO:0006351">
    <property type="term" value="P:DNA-templated transcription"/>
    <property type="evidence" value="ECO:0007669"/>
    <property type="project" value="InterPro"/>
</dbReference>
<dbReference type="GO" id="GO:0000981">
    <property type="term" value="F:DNA-binding transcription factor activity, RNA polymerase II-specific"/>
    <property type="evidence" value="ECO:0007669"/>
    <property type="project" value="InterPro"/>
</dbReference>
<feature type="domain" description="Zn(2)-C6 fungal-type" evidence="7">
    <location>
        <begin position="11"/>
        <end position="41"/>
    </location>
</feature>
<dbReference type="Pfam" id="PF00172">
    <property type="entry name" value="Zn_clus"/>
    <property type="match status" value="1"/>
</dbReference>
<comment type="subcellular location">
    <subcellularLocation>
        <location evidence="1">Nucleus</location>
    </subcellularLocation>
</comment>
<evidence type="ECO:0000256" key="2">
    <source>
        <dbReference type="ARBA" id="ARBA00022723"/>
    </source>
</evidence>
<accession>A0A9Q9ASS3</accession>
<dbReference type="InterPro" id="IPR036864">
    <property type="entry name" value="Zn2-C6_fun-type_DNA-bd_sf"/>
</dbReference>
<keyword evidence="4" id="KW-0804">Transcription</keyword>
<evidence type="ECO:0000256" key="6">
    <source>
        <dbReference type="SAM" id="MobiDB-lite"/>
    </source>
</evidence>